<dbReference type="RefSeq" id="WP_067523188.1">
    <property type="nucleotide sequence ID" value="NZ_JABELX010000004.1"/>
</dbReference>
<evidence type="ECO:0000259" key="2">
    <source>
        <dbReference type="Pfam" id="PF02470"/>
    </source>
</evidence>
<dbReference type="GO" id="GO:0005576">
    <property type="term" value="C:extracellular region"/>
    <property type="evidence" value="ECO:0007669"/>
    <property type="project" value="TreeGrafter"/>
</dbReference>
<comment type="caution">
    <text evidence="3">The sequence shown here is derived from an EMBL/GenBank/DDBJ whole genome shotgun (WGS) entry which is preliminary data.</text>
</comment>
<feature type="transmembrane region" description="Helical" evidence="1">
    <location>
        <begin position="7"/>
        <end position="29"/>
    </location>
</feature>
<dbReference type="AlphaFoldDB" id="A0A849C578"/>
<evidence type="ECO:0000313" key="4">
    <source>
        <dbReference type="Proteomes" id="UP000586827"/>
    </source>
</evidence>
<sequence>MTSVRAAMIRLAIVGLIITLMGAVLWTALQTPITVPVRTYSAHISDVAGLQKGSDVRMAGVQVGKVISIQLDGAVAYVEFTVAEGQQIYDNTELAVLFQSMIGDRYLAIQQTVAPGQVLPPGARLPIERTHGSFDISELFDAVRPIFETLSSGSVDKFLENLLLVVSGDGRGLGPLMDDLNRIIGVASSQEPLVVLLADNLAAMMHRFEGQSPKIDQMIDQVLGIVDYVYSQFDMLKDLVDRAIPGLNTAMPLVDKAVGLYYDNFGGMQRLYEMVLGPEMVQFIRQTLAAAPLAVQSLNSLTLEPKAGEKWSCLGGLPIPSTILLGSERMEACR</sequence>
<evidence type="ECO:0000313" key="3">
    <source>
        <dbReference type="EMBL" id="NNH70967.1"/>
    </source>
</evidence>
<evidence type="ECO:0000256" key="1">
    <source>
        <dbReference type="SAM" id="Phobius"/>
    </source>
</evidence>
<protein>
    <submittedName>
        <fullName evidence="3">MCE family protein</fullName>
    </submittedName>
</protein>
<dbReference type="PANTHER" id="PTHR33371">
    <property type="entry name" value="INTERMEMBRANE PHOSPHOLIPID TRANSPORT SYSTEM BINDING PROTEIN MLAD-RELATED"/>
    <property type="match status" value="1"/>
</dbReference>
<dbReference type="InterPro" id="IPR052336">
    <property type="entry name" value="MlaD_Phospholipid_Transporter"/>
</dbReference>
<accession>A0A849C578</accession>
<gene>
    <name evidence="3" type="ORF">HLB23_14030</name>
</gene>
<name>A0A849C578_9NOCA</name>
<feature type="domain" description="Mce/MlaD" evidence="2">
    <location>
        <begin position="38"/>
        <end position="111"/>
    </location>
</feature>
<keyword evidence="1" id="KW-1133">Transmembrane helix</keyword>
<dbReference type="Proteomes" id="UP000586827">
    <property type="component" value="Unassembled WGS sequence"/>
</dbReference>
<reference evidence="3 4" key="1">
    <citation type="submission" date="2020-05" db="EMBL/GenBank/DDBJ databases">
        <title>MicrobeNet Type strains.</title>
        <authorList>
            <person name="Nicholson A.C."/>
        </authorList>
    </citation>
    <scope>NUCLEOTIDE SEQUENCE [LARGE SCALE GENOMIC DNA]</scope>
    <source>
        <strain evidence="3 4">JCM 3224</strain>
    </source>
</reference>
<proteinExistence type="predicted"/>
<dbReference type="EMBL" id="JABELX010000004">
    <property type="protein sequence ID" value="NNH70967.1"/>
    <property type="molecule type" value="Genomic_DNA"/>
</dbReference>
<dbReference type="Pfam" id="PF02470">
    <property type="entry name" value="MlaD"/>
    <property type="match status" value="1"/>
</dbReference>
<organism evidence="3 4">
    <name type="scientific">Nocardia uniformis</name>
    <dbReference type="NCBI Taxonomy" id="53432"/>
    <lineage>
        <taxon>Bacteria</taxon>
        <taxon>Bacillati</taxon>
        <taxon>Actinomycetota</taxon>
        <taxon>Actinomycetes</taxon>
        <taxon>Mycobacteriales</taxon>
        <taxon>Nocardiaceae</taxon>
        <taxon>Nocardia</taxon>
    </lineage>
</organism>
<dbReference type="PANTHER" id="PTHR33371:SF17">
    <property type="entry name" value="MCE-FAMILY PROTEIN MCE1B"/>
    <property type="match status" value="1"/>
</dbReference>
<dbReference type="GO" id="GO:0051701">
    <property type="term" value="P:biological process involved in interaction with host"/>
    <property type="evidence" value="ECO:0007669"/>
    <property type="project" value="TreeGrafter"/>
</dbReference>
<keyword evidence="1" id="KW-0472">Membrane</keyword>
<keyword evidence="1" id="KW-0812">Transmembrane</keyword>
<keyword evidence="4" id="KW-1185">Reference proteome</keyword>
<dbReference type="InterPro" id="IPR003399">
    <property type="entry name" value="Mce/MlaD"/>
</dbReference>